<feature type="transmembrane region" description="Helical" evidence="6">
    <location>
        <begin position="24"/>
        <end position="45"/>
    </location>
</feature>
<dbReference type="Gene3D" id="1.10.3720.10">
    <property type="entry name" value="MetI-like"/>
    <property type="match status" value="1"/>
</dbReference>
<protein>
    <submittedName>
        <fullName evidence="8">Choline ABC transporter permease</fullName>
    </submittedName>
</protein>
<keyword evidence="5 6" id="KW-0472">Membrane</keyword>
<dbReference type="PANTHER" id="PTHR30177">
    <property type="entry name" value="GLYCINE BETAINE/L-PROLINE TRANSPORT SYSTEM PERMEASE PROTEIN PROW"/>
    <property type="match status" value="1"/>
</dbReference>
<evidence type="ECO:0000256" key="2">
    <source>
        <dbReference type="ARBA" id="ARBA00022448"/>
    </source>
</evidence>
<keyword evidence="4 6" id="KW-1133">Transmembrane helix</keyword>
<dbReference type="Pfam" id="PF00528">
    <property type="entry name" value="BPD_transp_1"/>
    <property type="match status" value="1"/>
</dbReference>
<dbReference type="InterPro" id="IPR035906">
    <property type="entry name" value="MetI-like_sf"/>
</dbReference>
<feature type="transmembrane region" description="Helical" evidence="6">
    <location>
        <begin position="52"/>
        <end position="72"/>
    </location>
</feature>
<sequence length="241" mass="25208">METLAFILDNLASIATMTVQHLEIVGVGVGCAILTGVPLGIAITVNERLAKIVLYVASTIMTIPSVALFGLMIPMLSVIGQGIGFLPTVIALFLYSQLPIVRNTYTAITNIDPALREAARGMGMKTGERLRRVEIPIALPIIMAGVRMAVVINVGVAAIAAYIGAGGLGKLISRGISQSDPRQLIAGAILVSVLAIAADFGLGYVQRLLTPKGLRSPSRAAGLALRLGALAGFRKHPRHAQ</sequence>
<comment type="subcellular location">
    <subcellularLocation>
        <location evidence="1 6">Cell membrane</location>
        <topology evidence="1 6">Multi-pass membrane protein</topology>
    </subcellularLocation>
</comment>
<dbReference type="OrthoDB" id="9801163at2"/>
<feature type="transmembrane region" description="Helical" evidence="6">
    <location>
        <begin position="137"/>
        <end position="164"/>
    </location>
</feature>
<evidence type="ECO:0000313" key="9">
    <source>
        <dbReference type="Proteomes" id="UP000414233"/>
    </source>
</evidence>
<dbReference type="RefSeq" id="WP_150697070.1">
    <property type="nucleotide sequence ID" value="NZ_CABPRZ010000007.1"/>
</dbReference>
<dbReference type="AlphaFoldDB" id="A0A5E4UTS0"/>
<dbReference type="EMBL" id="CABPRZ010000007">
    <property type="protein sequence ID" value="VVE03338.1"/>
    <property type="molecule type" value="Genomic_DNA"/>
</dbReference>
<feature type="transmembrane region" description="Helical" evidence="6">
    <location>
        <begin position="184"/>
        <end position="205"/>
    </location>
</feature>
<dbReference type="CDD" id="cd06261">
    <property type="entry name" value="TM_PBP2"/>
    <property type="match status" value="1"/>
</dbReference>
<keyword evidence="2 6" id="KW-0813">Transport</keyword>
<name>A0A5E4UTS0_9BURK</name>
<keyword evidence="3 6" id="KW-0812">Transmembrane</keyword>
<evidence type="ECO:0000313" key="8">
    <source>
        <dbReference type="EMBL" id="VVE03338.1"/>
    </source>
</evidence>
<reference evidence="8 9" key="1">
    <citation type="submission" date="2019-08" db="EMBL/GenBank/DDBJ databases">
        <authorList>
            <person name="Peeters C."/>
        </authorList>
    </citation>
    <scope>NUCLEOTIDE SEQUENCE [LARGE SCALE GENOMIC DNA]</scope>
    <source>
        <strain evidence="8 9">LMG 30175</strain>
    </source>
</reference>
<gene>
    <name evidence="8" type="ORF">PTE30175_02180</name>
</gene>
<dbReference type="PANTHER" id="PTHR30177:SF4">
    <property type="entry name" value="OSMOPROTECTANT IMPORT PERMEASE PROTEIN OSMW"/>
    <property type="match status" value="1"/>
</dbReference>
<dbReference type="SUPFAM" id="SSF161098">
    <property type="entry name" value="MetI-like"/>
    <property type="match status" value="1"/>
</dbReference>
<dbReference type="GO" id="GO:0005886">
    <property type="term" value="C:plasma membrane"/>
    <property type="evidence" value="ECO:0007669"/>
    <property type="project" value="UniProtKB-SubCell"/>
</dbReference>
<organism evidence="8 9">
    <name type="scientific">Pandoraea terrae</name>
    <dbReference type="NCBI Taxonomy" id="1537710"/>
    <lineage>
        <taxon>Bacteria</taxon>
        <taxon>Pseudomonadati</taxon>
        <taxon>Pseudomonadota</taxon>
        <taxon>Betaproteobacteria</taxon>
        <taxon>Burkholderiales</taxon>
        <taxon>Burkholderiaceae</taxon>
        <taxon>Pandoraea</taxon>
    </lineage>
</organism>
<dbReference type="GO" id="GO:0031460">
    <property type="term" value="P:glycine betaine transport"/>
    <property type="evidence" value="ECO:0007669"/>
    <property type="project" value="UniProtKB-ARBA"/>
</dbReference>
<dbReference type="GO" id="GO:0055085">
    <property type="term" value="P:transmembrane transport"/>
    <property type="evidence" value="ECO:0007669"/>
    <property type="project" value="InterPro"/>
</dbReference>
<accession>A0A5E4UTS0</accession>
<keyword evidence="9" id="KW-1185">Reference proteome</keyword>
<dbReference type="Proteomes" id="UP000414233">
    <property type="component" value="Unassembled WGS sequence"/>
</dbReference>
<dbReference type="InterPro" id="IPR000515">
    <property type="entry name" value="MetI-like"/>
</dbReference>
<dbReference type="InterPro" id="IPR051204">
    <property type="entry name" value="ABC_transp_perm/SBD"/>
</dbReference>
<evidence type="ECO:0000256" key="1">
    <source>
        <dbReference type="ARBA" id="ARBA00004651"/>
    </source>
</evidence>
<evidence type="ECO:0000259" key="7">
    <source>
        <dbReference type="PROSITE" id="PS50928"/>
    </source>
</evidence>
<comment type="similarity">
    <text evidence="6">Belongs to the binding-protein-dependent transport system permease family.</text>
</comment>
<feature type="domain" description="ABC transmembrane type-1" evidence="7">
    <location>
        <begin position="18"/>
        <end position="202"/>
    </location>
</feature>
<proteinExistence type="inferred from homology"/>
<evidence type="ECO:0000256" key="5">
    <source>
        <dbReference type="ARBA" id="ARBA00023136"/>
    </source>
</evidence>
<dbReference type="FunFam" id="1.10.3720.10:FF:000001">
    <property type="entry name" value="Glycine betaine ABC transporter, permease"/>
    <property type="match status" value="1"/>
</dbReference>
<evidence type="ECO:0000256" key="4">
    <source>
        <dbReference type="ARBA" id="ARBA00022989"/>
    </source>
</evidence>
<evidence type="ECO:0000256" key="3">
    <source>
        <dbReference type="ARBA" id="ARBA00022692"/>
    </source>
</evidence>
<evidence type="ECO:0000256" key="6">
    <source>
        <dbReference type="RuleBase" id="RU363032"/>
    </source>
</evidence>
<dbReference type="PROSITE" id="PS50928">
    <property type="entry name" value="ABC_TM1"/>
    <property type="match status" value="1"/>
</dbReference>
<feature type="transmembrane region" description="Helical" evidence="6">
    <location>
        <begin position="78"/>
        <end position="95"/>
    </location>
</feature>